<evidence type="ECO:0000313" key="5">
    <source>
        <dbReference type="Proteomes" id="UP000051450"/>
    </source>
</evidence>
<keyword evidence="2" id="KW-0732">Signal</keyword>
<dbReference type="STRING" id="1423719.FC66_GL000633"/>
<feature type="compositionally biased region" description="Low complexity" evidence="1">
    <location>
        <begin position="45"/>
        <end position="65"/>
    </location>
</feature>
<dbReference type="OrthoDB" id="2320516at2"/>
<comment type="caution">
    <text evidence="4">The sequence shown here is derived from an EMBL/GenBank/DDBJ whole genome shotgun (WGS) entry which is preliminary data.</text>
</comment>
<evidence type="ECO:0000256" key="2">
    <source>
        <dbReference type="SAM" id="SignalP"/>
    </source>
</evidence>
<dbReference type="Proteomes" id="UP000051450">
    <property type="component" value="Unassembled WGS sequence"/>
</dbReference>
<dbReference type="InterPro" id="IPR027994">
    <property type="entry name" value="WxL_dom"/>
</dbReference>
<name>A0A0R1HQX1_9LACO</name>
<feature type="domain" description="WxL" evidence="3">
    <location>
        <begin position="31"/>
        <end position="254"/>
    </location>
</feature>
<protein>
    <recommendedName>
        <fullName evidence="3">WxL domain-containing protein</fullName>
    </recommendedName>
</protein>
<reference evidence="4 5" key="1">
    <citation type="journal article" date="2015" name="Genome Announc.">
        <title>Expanding the biotechnology potential of lactobacilli through comparative genomics of 213 strains and associated genera.</title>
        <authorList>
            <person name="Sun Z."/>
            <person name="Harris H.M."/>
            <person name="McCann A."/>
            <person name="Guo C."/>
            <person name="Argimon S."/>
            <person name="Zhang W."/>
            <person name="Yang X."/>
            <person name="Jeffery I.B."/>
            <person name="Cooney J.C."/>
            <person name="Kagawa T.F."/>
            <person name="Liu W."/>
            <person name="Song Y."/>
            <person name="Salvetti E."/>
            <person name="Wrobel A."/>
            <person name="Rasinkangas P."/>
            <person name="Parkhill J."/>
            <person name="Rea M.C."/>
            <person name="O'Sullivan O."/>
            <person name="Ritari J."/>
            <person name="Douillard F.P."/>
            <person name="Paul Ross R."/>
            <person name="Yang R."/>
            <person name="Briner A.E."/>
            <person name="Felis G.E."/>
            <person name="de Vos W.M."/>
            <person name="Barrangou R."/>
            <person name="Klaenhammer T.R."/>
            <person name="Caufield P.W."/>
            <person name="Cui Y."/>
            <person name="Zhang H."/>
            <person name="O'Toole P.W."/>
        </authorList>
    </citation>
    <scope>NUCLEOTIDE SEQUENCE [LARGE SCALE GENOMIC DNA]</scope>
    <source>
        <strain evidence="4 5">DSM 15638</strain>
    </source>
</reference>
<feature type="chain" id="PRO_5006405289" description="WxL domain-containing protein" evidence="2">
    <location>
        <begin position="27"/>
        <end position="256"/>
    </location>
</feature>
<proteinExistence type="predicted"/>
<dbReference type="Pfam" id="PF13731">
    <property type="entry name" value="WxL"/>
    <property type="match status" value="1"/>
</dbReference>
<organism evidence="4 5">
    <name type="scientific">Dellaglioa algida DSM 15638</name>
    <dbReference type="NCBI Taxonomy" id="1423719"/>
    <lineage>
        <taxon>Bacteria</taxon>
        <taxon>Bacillati</taxon>
        <taxon>Bacillota</taxon>
        <taxon>Bacilli</taxon>
        <taxon>Lactobacillales</taxon>
        <taxon>Lactobacillaceae</taxon>
        <taxon>Dellaglioa</taxon>
    </lineage>
</organism>
<feature type="region of interest" description="Disordered" evidence="1">
    <location>
        <begin position="39"/>
        <end position="80"/>
    </location>
</feature>
<evidence type="ECO:0000256" key="1">
    <source>
        <dbReference type="SAM" id="MobiDB-lite"/>
    </source>
</evidence>
<feature type="signal peptide" evidence="2">
    <location>
        <begin position="1"/>
        <end position="26"/>
    </location>
</feature>
<dbReference type="PATRIC" id="fig|1423719.4.peg.643"/>
<sequence length="256" mass="26898">MKTTKIVTSAIVLSTLGLVAAPAVHAADVHTETYTSHGKVGFIENTDPTNPVDPTNPTDPVGPVDPTDPENPNPGTNGPLSIDYVSNFDFGSKNKVSGDDATYYAAPVKLADKDGNAITRANYLQVTDKRGTNAGWKLSVKQEKQFNDGTADLNGAQLQMTTQKLNSKNIDANNPTDPVIPNATIATTPGSDVQVLNAGKGQGMGTWTDSFGEYTDGTAADTSMKAVSLQVPGNSAKNTDTSYKTDLTWTLTDAGM</sequence>
<dbReference type="AlphaFoldDB" id="A0A0R1HQX1"/>
<gene>
    <name evidence="4" type="ORF">FC66_GL000633</name>
</gene>
<accession>A0A0R1HQX1</accession>
<dbReference type="EMBL" id="AZDI01000002">
    <property type="protein sequence ID" value="KRK46132.1"/>
    <property type="molecule type" value="Genomic_DNA"/>
</dbReference>
<dbReference type="RefSeq" id="WP_057973714.1">
    <property type="nucleotide sequence ID" value="NZ_AZDI01000002.1"/>
</dbReference>
<keyword evidence="5" id="KW-1185">Reference proteome</keyword>
<evidence type="ECO:0000259" key="3">
    <source>
        <dbReference type="Pfam" id="PF13731"/>
    </source>
</evidence>
<evidence type="ECO:0000313" key="4">
    <source>
        <dbReference type="EMBL" id="KRK46132.1"/>
    </source>
</evidence>